<dbReference type="SMART" id="SM00387">
    <property type="entry name" value="HATPase_c"/>
    <property type="match status" value="1"/>
</dbReference>
<gene>
    <name evidence="9" type="ORF">F3059_08190</name>
</gene>
<evidence type="ECO:0000256" key="6">
    <source>
        <dbReference type="ARBA" id="ARBA00023012"/>
    </source>
</evidence>
<dbReference type="Proteomes" id="UP000435357">
    <property type="component" value="Unassembled WGS sequence"/>
</dbReference>
<dbReference type="InterPro" id="IPR050351">
    <property type="entry name" value="BphY/WalK/GraS-like"/>
</dbReference>
<dbReference type="EMBL" id="WACR01000006">
    <property type="protein sequence ID" value="KAB1064005.1"/>
    <property type="molecule type" value="Genomic_DNA"/>
</dbReference>
<dbReference type="InterPro" id="IPR005467">
    <property type="entry name" value="His_kinase_dom"/>
</dbReference>
<dbReference type="AlphaFoldDB" id="A0A6N6MAA0"/>
<keyword evidence="7" id="KW-1133">Transmembrane helix</keyword>
<dbReference type="GO" id="GO:0005886">
    <property type="term" value="C:plasma membrane"/>
    <property type="evidence" value="ECO:0007669"/>
    <property type="project" value="TreeGrafter"/>
</dbReference>
<dbReference type="RefSeq" id="WP_151168083.1">
    <property type="nucleotide sequence ID" value="NZ_WACR01000006.1"/>
</dbReference>
<dbReference type="InterPro" id="IPR003661">
    <property type="entry name" value="HisK_dim/P_dom"/>
</dbReference>
<dbReference type="GO" id="GO:0004721">
    <property type="term" value="F:phosphoprotein phosphatase activity"/>
    <property type="evidence" value="ECO:0007669"/>
    <property type="project" value="TreeGrafter"/>
</dbReference>
<feature type="domain" description="Histidine kinase" evidence="8">
    <location>
        <begin position="320"/>
        <end position="539"/>
    </location>
</feature>
<evidence type="ECO:0000256" key="7">
    <source>
        <dbReference type="SAM" id="Phobius"/>
    </source>
</evidence>
<keyword evidence="7" id="KW-0472">Membrane</keyword>
<dbReference type="PROSITE" id="PS50109">
    <property type="entry name" value="HIS_KIN"/>
    <property type="match status" value="1"/>
</dbReference>
<keyword evidence="6" id="KW-0902">Two-component regulatory system</keyword>
<dbReference type="PANTHER" id="PTHR45453:SF1">
    <property type="entry name" value="PHOSPHATE REGULON SENSOR PROTEIN PHOR"/>
    <property type="match status" value="1"/>
</dbReference>
<dbReference type="OrthoDB" id="1933776at2"/>
<feature type="transmembrane region" description="Helical" evidence="7">
    <location>
        <begin position="280"/>
        <end position="301"/>
    </location>
</feature>
<dbReference type="InterPro" id="IPR003594">
    <property type="entry name" value="HATPase_dom"/>
</dbReference>
<protein>
    <recommendedName>
        <fullName evidence="2">histidine kinase</fullName>
        <ecNumber evidence="2">2.7.13.3</ecNumber>
    </recommendedName>
</protein>
<keyword evidence="3" id="KW-0597">Phosphoprotein</keyword>
<evidence type="ECO:0000259" key="8">
    <source>
        <dbReference type="PROSITE" id="PS50109"/>
    </source>
</evidence>
<accession>A0A6N6MAA0</accession>
<reference evidence="9 10" key="1">
    <citation type="submission" date="2019-09" db="EMBL/GenBank/DDBJ databases">
        <title>Genomes of Cryomorphaceae.</title>
        <authorList>
            <person name="Bowman J.P."/>
        </authorList>
    </citation>
    <scope>NUCLEOTIDE SEQUENCE [LARGE SCALE GENOMIC DNA]</scope>
    <source>
        <strain evidence="9 10">KCTC 52047</strain>
    </source>
</reference>
<dbReference type="Pfam" id="PF00512">
    <property type="entry name" value="HisKA"/>
    <property type="match status" value="1"/>
</dbReference>
<keyword evidence="10" id="KW-1185">Reference proteome</keyword>
<dbReference type="EC" id="2.7.13.3" evidence="2"/>
<sequence length="543" mass="61893">MKQKYIYFLITTIAIATLGLIAIQIYWVENALQLKEDEFWRDAKDAVNSTVVKLERNEILKKLKAHQQGRYLFIDDQAQEKLEQAGRDTTFDFLVLQEVSREGENLEIKITEEQEGKKSTRIVRKKVKDVMNAEDSVNLMDIDLSFLNNPQPNILESTESPQLDNVIKSRLARKKAFVGDIVKRMIEVDLYQPIEERVSKNEIDSILRDELTSLGITTDPDFTVTDDQSQIHLTNEDTVNPDKVNDKVSAQLFPNDVVRDPYYLNVSFPRKTGFLLQTNWLMLSTSLLVIIVIMSIFYYTVHTIINQKRNSEIKNDFINNMTHELKTPISTISLACEAMSDPDIGQNQQAVKRYVGMIGDENKRLGLLVEEVLQSAVFDRGEFKLKIETIELNKLLKNVIDKIQIQVKEKNGQLSTKIADDPIFVQGDRVHLANVLYNLIDNANKYSKENPEITVSLEKTGDRAKISVSDKGIGISKENQNRIFEKLYRVPTGNIHDVKGFGLGLSYVKIVLEKLGGSINLKSQLGKGSTFTIYLPNFEAKRN</sequence>
<evidence type="ECO:0000313" key="10">
    <source>
        <dbReference type="Proteomes" id="UP000435357"/>
    </source>
</evidence>
<keyword evidence="5 9" id="KW-0418">Kinase</keyword>
<organism evidence="9 10">
    <name type="scientific">Salibacter halophilus</name>
    <dbReference type="NCBI Taxonomy" id="1803916"/>
    <lineage>
        <taxon>Bacteria</taxon>
        <taxon>Pseudomonadati</taxon>
        <taxon>Bacteroidota</taxon>
        <taxon>Flavobacteriia</taxon>
        <taxon>Flavobacteriales</taxon>
        <taxon>Salibacteraceae</taxon>
        <taxon>Salibacter</taxon>
    </lineage>
</organism>
<dbReference type="InterPro" id="IPR036890">
    <property type="entry name" value="HATPase_C_sf"/>
</dbReference>
<comment type="caution">
    <text evidence="9">The sequence shown here is derived from an EMBL/GenBank/DDBJ whole genome shotgun (WGS) entry which is preliminary data.</text>
</comment>
<dbReference type="SMART" id="SM00388">
    <property type="entry name" value="HisKA"/>
    <property type="match status" value="1"/>
</dbReference>
<dbReference type="CDD" id="cd00082">
    <property type="entry name" value="HisKA"/>
    <property type="match status" value="1"/>
</dbReference>
<proteinExistence type="predicted"/>
<feature type="transmembrane region" description="Helical" evidence="7">
    <location>
        <begin position="6"/>
        <end position="28"/>
    </location>
</feature>
<dbReference type="GO" id="GO:0016036">
    <property type="term" value="P:cellular response to phosphate starvation"/>
    <property type="evidence" value="ECO:0007669"/>
    <property type="project" value="TreeGrafter"/>
</dbReference>
<dbReference type="PRINTS" id="PR00344">
    <property type="entry name" value="BCTRLSENSOR"/>
</dbReference>
<dbReference type="SUPFAM" id="SSF55874">
    <property type="entry name" value="ATPase domain of HSP90 chaperone/DNA topoisomerase II/histidine kinase"/>
    <property type="match status" value="1"/>
</dbReference>
<dbReference type="CDD" id="cd00075">
    <property type="entry name" value="HATPase"/>
    <property type="match status" value="1"/>
</dbReference>
<evidence type="ECO:0000256" key="2">
    <source>
        <dbReference type="ARBA" id="ARBA00012438"/>
    </source>
</evidence>
<keyword evidence="7" id="KW-0812">Transmembrane</keyword>
<evidence type="ECO:0000256" key="5">
    <source>
        <dbReference type="ARBA" id="ARBA00022777"/>
    </source>
</evidence>
<evidence type="ECO:0000256" key="1">
    <source>
        <dbReference type="ARBA" id="ARBA00000085"/>
    </source>
</evidence>
<dbReference type="SUPFAM" id="SSF47384">
    <property type="entry name" value="Homodimeric domain of signal transducing histidine kinase"/>
    <property type="match status" value="1"/>
</dbReference>
<dbReference type="Gene3D" id="1.10.287.130">
    <property type="match status" value="1"/>
</dbReference>
<name>A0A6N6MAA0_9FLAO</name>
<dbReference type="InterPro" id="IPR004358">
    <property type="entry name" value="Sig_transdc_His_kin-like_C"/>
</dbReference>
<evidence type="ECO:0000313" key="9">
    <source>
        <dbReference type="EMBL" id="KAB1064005.1"/>
    </source>
</evidence>
<keyword evidence="4" id="KW-0808">Transferase</keyword>
<dbReference type="FunFam" id="3.30.565.10:FF:000006">
    <property type="entry name" value="Sensor histidine kinase WalK"/>
    <property type="match status" value="1"/>
</dbReference>
<evidence type="ECO:0000256" key="3">
    <source>
        <dbReference type="ARBA" id="ARBA00022553"/>
    </source>
</evidence>
<comment type="catalytic activity">
    <reaction evidence="1">
        <text>ATP + protein L-histidine = ADP + protein N-phospho-L-histidine.</text>
        <dbReference type="EC" id="2.7.13.3"/>
    </reaction>
</comment>
<evidence type="ECO:0000256" key="4">
    <source>
        <dbReference type="ARBA" id="ARBA00022679"/>
    </source>
</evidence>
<dbReference type="Gene3D" id="3.30.565.10">
    <property type="entry name" value="Histidine kinase-like ATPase, C-terminal domain"/>
    <property type="match status" value="1"/>
</dbReference>
<dbReference type="Pfam" id="PF02518">
    <property type="entry name" value="HATPase_c"/>
    <property type="match status" value="1"/>
</dbReference>
<dbReference type="PANTHER" id="PTHR45453">
    <property type="entry name" value="PHOSPHATE REGULON SENSOR PROTEIN PHOR"/>
    <property type="match status" value="1"/>
</dbReference>
<dbReference type="InterPro" id="IPR036097">
    <property type="entry name" value="HisK_dim/P_sf"/>
</dbReference>
<dbReference type="GO" id="GO:0000155">
    <property type="term" value="F:phosphorelay sensor kinase activity"/>
    <property type="evidence" value="ECO:0007669"/>
    <property type="project" value="InterPro"/>
</dbReference>